<accession>A0A3M7SA60</accession>
<reference evidence="1 2" key="1">
    <citation type="journal article" date="2018" name="Sci. Rep.">
        <title>Genomic signatures of local adaptation to the degree of environmental predictability in rotifers.</title>
        <authorList>
            <person name="Franch-Gras L."/>
            <person name="Hahn C."/>
            <person name="Garcia-Roger E.M."/>
            <person name="Carmona M.J."/>
            <person name="Serra M."/>
            <person name="Gomez A."/>
        </authorList>
    </citation>
    <scope>NUCLEOTIDE SEQUENCE [LARGE SCALE GENOMIC DNA]</scope>
    <source>
        <strain evidence="1">HYR1</strain>
    </source>
</reference>
<proteinExistence type="predicted"/>
<name>A0A3M7SA60_BRAPC</name>
<protein>
    <submittedName>
        <fullName evidence="1">Uncharacterized protein</fullName>
    </submittedName>
</protein>
<comment type="caution">
    <text evidence="1">The sequence shown here is derived from an EMBL/GenBank/DDBJ whole genome shotgun (WGS) entry which is preliminary data.</text>
</comment>
<dbReference type="AlphaFoldDB" id="A0A3M7SA60"/>
<organism evidence="1 2">
    <name type="scientific">Brachionus plicatilis</name>
    <name type="common">Marine rotifer</name>
    <name type="synonym">Brachionus muelleri</name>
    <dbReference type="NCBI Taxonomy" id="10195"/>
    <lineage>
        <taxon>Eukaryota</taxon>
        <taxon>Metazoa</taxon>
        <taxon>Spiralia</taxon>
        <taxon>Gnathifera</taxon>
        <taxon>Rotifera</taxon>
        <taxon>Eurotatoria</taxon>
        <taxon>Monogononta</taxon>
        <taxon>Pseudotrocha</taxon>
        <taxon>Ploima</taxon>
        <taxon>Brachionidae</taxon>
        <taxon>Brachionus</taxon>
    </lineage>
</organism>
<dbReference type="Proteomes" id="UP000276133">
    <property type="component" value="Unassembled WGS sequence"/>
</dbReference>
<evidence type="ECO:0000313" key="1">
    <source>
        <dbReference type="EMBL" id="RNA32713.1"/>
    </source>
</evidence>
<keyword evidence="2" id="KW-1185">Reference proteome</keyword>
<sequence length="63" mass="7343">MNCKSALKIGPDTYFLCDKSCFFISYKHLALSNSQTKIIQKFSFLKIEINNPQDYNPFNVFLN</sequence>
<dbReference type="EMBL" id="REGN01001758">
    <property type="protein sequence ID" value="RNA32713.1"/>
    <property type="molecule type" value="Genomic_DNA"/>
</dbReference>
<gene>
    <name evidence="1" type="ORF">BpHYR1_038831</name>
</gene>
<evidence type="ECO:0000313" key="2">
    <source>
        <dbReference type="Proteomes" id="UP000276133"/>
    </source>
</evidence>